<sequence>MSSFVPTNYDLRTALLFCFHLKKTAVESHRIVSGDEKLIYFENPKRNKSWTKPLRAKDNSVCLVGLEGRNLLLAAETWGNCQYSTLPTTNDRFGSKYQQRQHKVILLHDNAPAHKAKQVQETIESLRWEILQHAVYSPDLAHSNYYLFASMGNALAEQRFTSYEDVRKWIDDWFASKEQQFFWRGIHKLPERWGKCIDSDGQYFE</sequence>
<dbReference type="Proteomes" id="UP000595437">
    <property type="component" value="Chromosome 2"/>
</dbReference>
<gene>
    <name evidence="1" type="ORF">FKW44_003078</name>
</gene>
<dbReference type="PANTHER" id="PTHR46060">
    <property type="entry name" value="MARINER MOS1 TRANSPOSASE-LIKE PROTEIN"/>
    <property type="match status" value="1"/>
</dbReference>
<dbReference type="GO" id="GO:0003676">
    <property type="term" value="F:nucleic acid binding"/>
    <property type="evidence" value="ECO:0007669"/>
    <property type="project" value="InterPro"/>
</dbReference>
<evidence type="ECO:0000313" key="1">
    <source>
        <dbReference type="EMBL" id="QQP57921.1"/>
    </source>
</evidence>
<name>A0A7T8QWT2_CALRO</name>
<proteinExistence type="predicted"/>
<dbReference type="AlphaFoldDB" id="A0A7T8QWT2"/>
<accession>A0A7T8QWT2</accession>
<reference evidence="2" key="1">
    <citation type="submission" date="2021-01" db="EMBL/GenBank/DDBJ databases">
        <title>Caligus Genome Assembly.</title>
        <authorList>
            <person name="Gallardo-Escarate C."/>
        </authorList>
    </citation>
    <scope>NUCLEOTIDE SEQUENCE [LARGE SCALE GENOMIC DNA]</scope>
</reference>
<evidence type="ECO:0000313" key="2">
    <source>
        <dbReference type="Proteomes" id="UP000595437"/>
    </source>
</evidence>
<keyword evidence="2" id="KW-1185">Reference proteome</keyword>
<protein>
    <submittedName>
        <fullName evidence="1">Transposase</fullName>
    </submittedName>
</protein>
<dbReference type="PANTHER" id="PTHR46060:SF1">
    <property type="entry name" value="MARINER MOS1 TRANSPOSASE-LIKE PROTEIN"/>
    <property type="match status" value="1"/>
</dbReference>
<dbReference type="InterPro" id="IPR052709">
    <property type="entry name" value="Transposase-MT_Hybrid"/>
</dbReference>
<dbReference type="InterPro" id="IPR036397">
    <property type="entry name" value="RNaseH_sf"/>
</dbReference>
<dbReference type="EMBL" id="CP045891">
    <property type="protein sequence ID" value="QQP57921.1"/>
    <property type="molecule type" value="Genomic_DNA"/>
</dbReference>
<organism evidence="1 2">
    <name type="scientific">Caligus rogercresseyi</name>
    <name type="common">Sea louse</name>
    <dbReference type="NCBI Taxonomy" id="217165"/>
    <lineage>
        <taxon>Eukaryota</taxon>
        <taxon>Metazoa</taxon>
        <taxon>Ecdysozoa</taxon>
        <taxon>Arthropoda</taxon>
        <taxon>Crustacea</taxon>
        <taxon>Multicrustacea</taxon>
        <taxon>Hexanauplia</taxon>
        <taxon>Copepoda</taxon>
        <taxon>Siphonostomatoida</taxon>
        <taxon>Caligidae</taxon>
        <taxon>Caligus</taxon>
    </lineage>
</organism>
<dbReference type="OrthoDB" id="616263at2759"/>
<dbReference type="Gene3D" id="3.30.420.10">
    <property type="entry name" value="Ribonuclease H-like superfamily/Ribonuclease H"/>
    <property type="match status" value="1"/>
</dbReference>